<dbReference type="CDD" id="cd06163">
    <property type="entry name" value="S2P-M50_PDZ_RseP-like"/>
    <property type="match status" value="1"/>
</dbReference>
<evidence type="ECO:0000259" key="12">
    <source>
        <dbReference type="PROSITE" id="PS50106"/>
    </source>
</evidence>
<comment type="subcellular location">
    <subcellularLocation>
        <location evidence="2">Membrane</location>
        <topology evidence="2">Multi-pass membrane protein</topology>
    </subcellularLocation>
</comment>
<dbReference type="InterPro" id="IPR036034">
    <property type="entry name" value="PDZ_sf"/>
</dbReference>
<keyword evidence="14" id="KW-1185">Reference proteome</keyword>
<evidence type="ECO:0000256" key="2">
    <source>
        <dbReference type="ARBA" id="ARBA00004141"/>
    </source>
</evidence>
<evidence type="ECO:0000313" key="13">
    <source>
        <dbReference type="EMBL" id="EFF69690.1"/>
    </source>
</evidence>
<dbReference type="EC" id="3.4.24.-" evidence="11"/>
<feature type="domain" description="PDZ" evidence="12">
    <location>
        <begin position="204"/>
        <end position="294"/>
    </location>
</feature>
<dbReference type="AlphaFoldDB" id="D4RW73"/>
<dbReference type="eggNOG" id="COG0750">
    <property type="taxonomic scope" value="Bacteria"/>
</dbReference>
<dbReference type="CDD" id="cd23081">
    <property type="entry name" value="cpPDZ_EcRseP-like"/>
    <property type="match status" value="1"/>
</dbReference>
<evidence type="ECO:0000313" key="14">
    <source>
        <dbReference type="Proteomes" id="UP000006238"/>
    </source>
</evidence>
<dbReference type="InterPro" id="IPR001478">
    <property type="entry name" value="PDZ"/>
</dbReference>
<dbReference type="PANTHER" id="PTHR42837">
    <property type="entry name" value="REGULATOR OF SIGMA-E PROTEASE RSEP"/>
    <property type="match status" value="1"/>
</dbReference>
<keyword evidence="10 11" id="KW-0472">Membrane</keyword>
<dbReference type="InterPro" id="IPR041489">
    <property type="entry name" value="PDZ_6"/>
</dbReference>
<comment type="caution">
    <text evidence="13">The sequence shown here is derived from an EMBL/GenBank/DDBJ whole genome shotgun (WGS) entry which is preliminary data.</text>
</comment>
<dbReference type="SUPFAM" id="SSF50156">
    <property type="entry name" value="PDZ domain-like"/>
    <property type="match status" value="2"/>
</dbReference>
<dbReference type="GeneID" id="98918568"/>
<evidence type="ECO:0000256" key="8">
    <source>
        <dbReference type="ARBA" id="ARBA00022989"/>
    </source>
</evidence>
<keyword evidence="9 11" id="KW-0482">Metalloprotease</keyword>
<evidence type="ECO:0000256" key="6">
    <source>
        <dbReference type="ARBA" id="ARBA00022801"/>
    </source>
</evidence>
<keyword evidence="8 11" id="KW-1133">Transmembrane helix</keyword>
<dbReference type="Gene3D" id="2.30.42.10">
    <property type="match status" value="2"/>
</dbReference>
<dbReference type="GO" id="GO:0046872">
    <property type="term" value="F:metal ion binding"/>
    <property type="evidence" value="ECO:0007669"/>
    <property type="project" value="UniProtKB-KW"/>
</dbReference>
<feature type="transmembrane region" description="Helical" evidence="11">
    <location>
        <begin position="6"/>
        <end position="29"/>
    </location>
</feature>
<dbReference type="HOGENOM" id="CLU_025778_1_0_9"/>
<sequence length="452" mass="49939">MKFVYAFLIISIVIIVHELGHFIIAKASGVKVVEFSVGMGPRLVKFKIKGTLYSIKLFLFGGSCQMLGEDLYESTDAVAKVKEDNPTDKSQENIVPDESDGVSFNSVSVWKRIAIIIAGPLFNFILAFVFAVILIGKMGYNPVQVYSVDDNSPAYYAGLKEGDRIIRVNGKKMNFYDDYYLYMYDKKGIDLNVEYIRDGEKYKTTIIPEHITGSVYQMGVQIDVNSTKIAAVEKGTPADSAGIKAGDIIKSINGTAVSEQPEITPLVQQSEGKEITITVERDGRNVELKLTPKEVQQDYYDYGIYFANLRVKCSPAGTLKYAFKNIGYQIKSVFVSLRLLVTGKLGLDDVSGPVGIVSFIGEVVDEAKSDGAFYVFINLLNMCIMISANLGVMNLLPLPALDGGKLVFLLIEAVRGKPVPREKEGMVHFVGIILLMVLMVVVLFNDISKLFR</sequence>
<reference evidence="13 14" key="1">
    <citation type="submission" date="2010-02" db="EMBL/GenBank/DDBJ databases">
        <authorList>
            <person name="Weinstock G."/>
            <person name="Sodergren E."/>
            <person name="Clifton S."/>
            <person name="Fulton L."/>
            <person name="Fulton B."/>
            <person name="Courtney L."/>
            <person name="Fronick C."/>
            <person name="Harrison M."/>
            <person name="Strong C."/>
            <person name="Farmer C."/>
            <person name="Delahaunty K."/>
            <person name="Markovic C."/>
            <person name="Hall O."/>
            <person name="Minx P."/>
            <person name="Tomlinson C."/>
            <person name="Mitreva M."/>
            <person name="Nelson J."/>
            <person name="Hou S."/>
            <person name="Wollam A."/>
            <person name="Pepin K.H."/>
            <person name="Johnson M."/>
            <person name="Bhonagiri V."/>
            <person name="Zhang X."/>
            <person name="Suruliraj S."/>
            <person name="Warren W."/>
            <person name="Chinwalla A."/>
            <person name="Mardis E.R."/>
            <person name="Wilson R.K."/>
        </authorList>
    </citation>
    <scope>NUCLEOTIDE SEQUENCE [LARGE SCALE GENOMIC DNA]</scope>
    <source>
        <strain evidence="13 14">DSM 2876</strain>
    </source>
</reference>
<dbReference type="InterPro" id="IPR008915">
    <property type="entry name" value="Peptidase_M50"/>
</dbReference>
<proteinExistence type="inferred from homology"/>
<dbReference type="GO" id="GO:0016020">
    <property type="term" value="C:membrane"/>
    <property type="evidence" value="ECO:0007669"/>
    <property type="project" value="UniProtKB-SubCell"/>
</dbReference>
<comment type="similarity">
    <text evidence="3 11">Belongs to the peptidase M50B family.</text>
</comment>
<keyword evidence="6 11" id="KW-0378">Hydrolase</keyword>
<dbReference type="GO" id="GO:0004222">
    <property type="term" value="F:metalloendopeptidase activity"/>
    <property type="evidence" value="ECO:0007669"/>
    <property type="project" value="InterPro"/>
</dbReference>
<dbReference type="Pfam" id="PF17820">
    <property type="entry name" value="PDZ_6"/>
    <property type="match status" value="2"/>
</dbReference>
<protein>
    <recommendedName>
        <fullName evidence="11">Zinc metalloprotease</fullName>
        <ecNumber evidence="11">3.4.24.-</ecNumber>
    </recommendedName>
</protein>
<dbReference type="PANTHER" id="PTHR42837:SF2">
    <property type="entry name" value="MEMBRANE METALLOPROTEASE ARASP2, CHLOROPLASTIC-RELATED"/>
    <property type="match status" value="1"/>
</dbReference>
<evidence type="ECO:0000256" key="4">
    <source>
        <dbReference type="ARBA" id="ARBA00022670"/>
    </source>
</evidence>
<accession>D4RW73</accession>
<evidence type="ECO:0000256" key="7">
    <source>
        <dbReference type="ARBA" id="ARBA00022833"/>
    </source>
</evidence>
<feature type="transmembrane region" description="Helical" evidence="11">
    <location>
        <begin position="113"/>
        <end position="135"/>
    </location>
</feature>
<dbReference type="SMART" id="SM00228">
    <property type="entry name" value="PDZ"/>
    <property type="match status" value="2"/>
</dbReference>
<keyword evidence="4 13" id="KW-0645">Protease</keyword>
<dbReference type="STRING" id="45851.BHV86_06745"/>
<feature type="domain" description="PDZ" evidence="12">
    <location>
        <begin position="143"/>
        <end position="173"/>
    </location>
</feature>
<dbReference type="EMBL" id="ABWN01000017">
    <property type="protein sequence ID" value="EFF69690.1"/>
    <property type="molecule type" value="Genomic_DNA"/>
</dbReference>
<dbReference type="NCBIfam" id="TIGR00054">
    <property type="entry name" value="RIP metalloprotease RseP"/>
    <property type="match status" value="1"/>
</dbReference>
<evidence type="ECO:0000256" key="11">
    <source>
        <dbReference type="RuleBase" id="RU362031"/>
    </source>
</evidence>
<organism evidence="13 14">
    <name type="scientific">Eshraghiella crossota DSM 2876</name>
    <dbReference type="NCBI Taxonomy" id="511680"/>
    <lineage>
        <taxon>Bacteria</taxon>
        <taxon>Bacillati</taxon>
        <taxon>Bacillota</taxon>
        <taxon>Clostridia</taxon>
        <taxon>Lachnospirales</taxon>
        <taxon>Lachnospiraceae</taxon>
        <taxon>Eshraghiella</taxon>
    </lineage>
</organism>
<dbReference type="Pfam" id="PF02163">
    <property type="entry name" value="Peptidase_M50"/>
    <property type="match status" value="1"/>
</dbReference>
<name>D4RW73_9FIRM</name>
<evidence type="ECO:0000256" key="9">
    <source>
        <dbReference type="ARBA" id="ARBA00023049"/>
    </source>
</evidence>
<evidence type="ECO:0000256" key="1">
    <source>
        <dbReference type="ARBA" id="ARBA00001947"/>
    </source>
</evidence>
<comment type="cofactor">
    <cofactor evidence="1 11">
        <name>Zn(2+)</name>
        <dbReference type="ChEBI" id="CHEBI:29105"/>
    </cofactor>
</comment>
<dbReference type="PROSITE" id="PS50106">
    <property type="entry name" value="PDZ"/>
    <property type="match status" value="2"/>
</dbReference>
<dbReference type="InterPro" id="IPR004387">
    <property type="entry name" value="Pept_M50_Zn"/>
</dbReference>
<gene>
    <name evidence="13" type="primary">rseP</name>
    <name evidence="13" type="ORF">BUTYVIB_00204</name>
</gene>
<evidence type="ECO:0000256" key="5">
    <source>
        <dbReference type="ARBA" id="ARBA00022692"/>
    </source>
</evidence>
<evidence type="ECO:0000256" key="3">
    <source>
        <dbReference type="ARBA" id="ARBA00007931"/>
    </source>
</evidence>
<feature type="transmembrane region" description="Helical" evidence="11">
    <location>
        <begin position="373"/>
        <end position="396"/>
    </location>
</feature>
<dbReference type="RefSeq" id="WP_005600853.1">
    <property type="nucleotide sequence ID" value="NZ_GG663519.1"/>
</dbReference>
<evidence type="ECO:0000256" key="10">
    <source>
        <dbReference type="ARBA" id="ARBA00023136"/>
    </source>
</evidence>
<feature type="transmembrane region" description="Helical" evidence="11">
    <location>
        <begin position="425"/>
        <end position="444"/>
    </location>
</feature>
<keyword evidence="11" id="KW-0479">Metal-binding</keyword>
<dbReference type="GO" id="GO:0006508">
    <property type="term" value="P:proteolysis"/>
    <property type="evidence" value="ECO:0007669"/>
    <property type="project" value="UniProtKB-KW"/>
</dbReference>
<dbReference type="Proteomes" id="UP000006238">
    <property type="component" value="Unassembled WGS sequence"/>
</dbReference>
<keyword evidence="5 11" id="KW-0812">Transmembrane</keyword>
<keyword evidence="7 11" id="KW-0862">Zinc</keyword>